<dbReference type="Proteomes" id="UP000006868">
    <property type="component" value="Plasmid pSC2"/>
</dbReference>
<protein>
    <recommendedName>
        <fullName evidence="4">PIN domain-containing protein</fullName>
    </recommendedName>
</protein>
<evidence type="ECO:0000256" key="3">
    <source>
        <dbReference type="ARBA" id="ARBA00046345"/>
    </source>
</evidence>
<keyword evidence="2" id="KW-0067">ATP-binding</keyword>
<evidence type="ECO:0000313" key="5">
    <source>
        <dbReference type="EMBL" id="ADO59499.1"/>
    </source>
</evidence>
<dbReference type="Gene3D" id="3.40.50.1010">
    <property type="entry name" value="5'-nuclease"/>
    <property type="match status" value="1"/>
</dbReference>
<dbReference type="SUPFAM" id="SSF52540">
    <property type="entry name" value="P-loop containing nucleoside triphosphate hydrolases"/>
    <property type="match status" value="1"/>
</dbReference>
<dbReference type="InterPro" id="IPR003714">
    <property type="entry name" value="PhoH"/>
</dbReference>
<comment type="similarity">
    <text evidence="3">In the N-terminal section; belongs to the PINc/VapC protein family.</text>
</comment>
<dbReference type="EMBL" id="CP002214">
    <property type="protein sequence ID" value="ADO59499.1"/>
    <property type="molecule type" value="Genomic_DNA"/>
</dbReference>
<dbReference type="Pfam" id="PF02562">
    <property type="entry name" value="PhoH"/>
    <property type="match status" value="1"/>
</dbReference>
<dbReference type="GO" id="GO:0005829">
    <property type="term" value="C:cytosol"/>
    <property type="evidence" value="ECO:0007669"/>
    <property type="project" value="TreeGrafter"/>
</dbReference>
<dbReference type="PANTHER" id="PTHR30473:SF2">
    <property type="entry name" value="PIN DOMAIN-CONTAINING PROTEIN"/>
    <property type="match status" value="1"/>
</dbReference>
<dbReference type="OrthoDB" id="9773137at2"/>
<evidence type="ECO:0000313" key="6">
    <source>
        <dbReference type="Proteomes" id="UP000006868"/>
    </source>
</evidence>
<dbReference type="SUPFAM" id="SSF88723">
    <property type="entry name" value="PIN domain-like"/>
    <property type="match status" value="1"/>
</dbReference>
<dbReference type="Pfam" id="PF13638">
    <property type="entry name" value="PIN_4"/>
    <property type="match status" value="1"/>
</dbReference>
<dbReference type="KEGG" id="ppm:PPSC2_27590"/>
<evidence type="ECO:0000259" key="4">
    <source>
        <dbReference type="SMART" id="SM00670"/>
    </source>
</evidence>
<dbReference type="Gene3D" id="3.40.50.300">
    <property type="entry name" value="P-loop containing nucleotide triphosphate hydrolases"/>
    <property type="match status" value="1"/>
</dbReference>
<dbReference type="InterPro" id="IPR002716">
    <property type="entry name" value="PIN_dom"/>
</dbReference>
<dbReference type="AlphaFoldDB" id="E3EKP8"/>
<dbReference type="GO" id="GO:0005524">
    <property type="term" value="F:ATP binding"/>
    <property type="evidence" value="ECO:0007669"/>
    <property type="project" value="UniProtKB-KW"/>
</dbReference>
<organism evidence="5 6">
    <name type="scientific">Paenibacillus polymyxa (strain SC2)</name>
    <name type="common">Bacillus polymyxa</name>
    <dbReference type="NCBI Taxonomy" id="886882"/>
    <lineage>
        <taxon>Bacteria</taxon>
        <taxon>Bacillati</taxon>
        <taxon>Bacillota</taxon>
        <taxon>Bacilli</taxon>
        <taxon>Bacillales</taxon>
        <taxon>Paenibacillaceae</taxon>
        <taxon>Paenibacillus</taxon>
    </lineage>
</organism>
<dbReference type="HOGENOM" id="CLU_022283_2_1_9"/>
<dbReference type="SMART" id="SM00670">
    <property type="entry name" value="PINc"/>
    <property type="match status" value="1"/>
</dbReference>
<evidence type="ECO:0000256" key="2">
    <source>
        <dbReference type="ARBA" id="ARBA00022840"/>
    </source>
</evidence>
<dbReference type="CDD" id="cd09883">
    <property type="entry name" value="PIN_VapC_PhoHL-ATPase"/>
    <property type="match status" value="1"/>
</dbReference>
<reference evidence="5 6" key="1">
    <citation type="journal article" date="2011" name="J. Bacteriol.">
        <title>Complete genome sequence of Paenibacillus polymyxa SC2, a strain of plant growth-promoting Rhizobacterium with broad-spectrum antimicrobial activity.</title>
        <authorList>
            <person name="Ma M."/>
            <person name="Wang C."/>
            <person name="Ding Y."/>
            <person name="Li L."/>
            <person name="Shen D."/>
            <person name="Jiang X."/>
            <person name="Guan D."/>
            <person name="Cao F."/>
            <person name="Chen H."/>
            <person name="Feng R."/>
            <person name="Wang X."/>
            <person name="Ge Y."/>
            <person name="Yao L."/>
            <person name="Bing X."/>
            <person name="Yang X."/>
            <person name="Li J."/>
            <person name="Du B."/>
        </authorList>
    </citation>
    <scope>NUCLEOTIDE SEQUENCE [LARGE SCALE GENOMIC DNA]</scope>
    <source>
        <strain evidence="5 6">SC2</strain>
        <plasmid evidence="6">pSC2</plasmid>
    </source>
</reference>
<proteinExistence type="inferred from homology"/>
<dbReference type="InterPro" id="IPR027417">
    <property type="entry name" value="P-loop_NTPase"/>
</dbReference>
<evidence type="ECO:0000256" key="1">
    <source>
        <dbReference type="ARBA" id="ARBA00022741"/>
    </source>
</evidence>
<dbReference type="PATRIC" id="fig|886882.15.peg.5844"/>
<dbReference type="RefSeq" id="WP_013385913.1">
    <property type="nucleotide sequence ID" value="NC_014628.2"/>
</dbReference>
<sequence length="436" mass="49986">MKLFTLDTSVLIYDVDSLYKFGENEVIIPSIVYEEINHLKDEDSERGFYARKVAELLDELSEEAPLRFGVMLGKTKIRTSYQVHNAEIDKSFFMNKNDYKIIACAKNHNAILITRDRMMRVMARDFVDVEEYNADKVQIKDFYKGYRFMEVSPAEIEKMFDKKLKNNFGLFPNEFLILINNQNPKHTAVGICKKDHVLPVDFSKLDTQGIKLKLTPLNLEQKMLMYLMLDKSITCVTATGKSGKGKSLLAVDYALGAVQSGLYNKFMYTKSTIAVDKKEELGFYPGDLEEKLKPHLQPLYSSIEFLFKKELYGNGKQRRSVDQKVDELILTDLLRFYPLANIRGMSVDEKIVMLDEAQNTTNHMMKSLVTRINDSSKLLVTGDIEQIDDRNLNKFNNGLSHLIEAGKEEEFIGHICMDISSESKRGKLATFGSMKL</sequence>
<gene>
    <name evidence="5" type="ORF">PPSC2_27590</name>
</gene>
<name>E3EKP8_PAEPS</name>
<dbReference type="InterPro" id="IPR051451">
    <property type="entry name" value="PhoH2-like"/>
</dbReference>
<dbReference type="InterPro" id="IPR029060">
    <property type="entry name" value="PIN-like_dom_sf"/>
</dbReference>
<feature type="domain" description="PIN" evidence="4">
    <location>
        <begin position="2"/>
        <end position="121"/>
    </location>
</feature>
<keyword evidence="5" id="KW-0614">Plasmid</keyword>
<keyword evidence="1" id="KW-0547">Nucleotide-binding</keyword>
<dbReference type="eggNOG" id="COG1875">
    <property type="taxonomic scope" value="Bacteria"/>
</dbReference>
<geneLocation type="plasmid" evidence="5 6">
    <name>pSC2</name>
</geneLocation>
<accession>E3EKP8</accession>
<dbReference type="PANTHER" id="PTHR30473">
    <property type="entry name" value="PROTEIN PHOH"/>
    <property type="match status" value="1"/>
</dbReference>